<dbReference type="Proteomes" id="UP000588647">
    <property type="component" value="Unassembled WGS sequence"/>
</dbReference>
<evidence type="ECO:0000313" key="1">
    <source>
        <dbReference type="EMBL" id="MBB4005597.1"/>
    </source>
</evidence>
<gene>
    <name evidence="1" type="ORF">GGR03_004699</name>
</gene>
<sequence>MKVAGIRFKGFDARTYLIPFTSELEIDLGSQNFKQLRLRGLGPLDLIPIPIG</sequence>
<dbReference type="AlphaFoldDB" id="A0A7W6MRZ8"/>
<evidence type="ECO:0000313" key="2">
    <source>
        <dbReference type="Proteomes" id="UP000588647"/>
    </source>
</evidence>
<organism evidence="1 2">
    <name type="scientific">Aurantimonas endophytica</name>
    <dbReference type="NCBI Taxonomy" id="1522175"/>
    <lineage>
        <taxon>Bacteria</taxon>
        <taxon>Pseudomonadati</taxon>
        <taxon>Pseudomonadota</taxon>
        <taxon>Alphaproteobacteria</taxon>
        <taxon>Hyphomicrobiales</taxon>
        <taxon>Aurantimonadaceae</taxon>
        <taxon>Aurantimonas</taxon>
    </lineage>
</organism>
<dbReference type="EMBL" id="JACIEM010000007">
    <property type="protein sequence ID" value="MBB4005597.1"/>
    <property type="molecule type" value="Genomic_DNA"/>
</dbReference>
<reference evidence="1 2" key="1">
    <citation type="submission" date="2020-08" db="EMBL/GenBank/DDBJ databases">
        <title>Genomic Encyclopedia of Type Strains, Phase IV (KMG-IV): sequencing the most valuable type-strain genomes for metagenomic binning, comparative biology and taxonomic classification.</title>
        <authorList>
            <person name="Goeker M."/>
        </authorList>
    </citation>
    <scope>NUCLEOTIDE SEQUENCE [LARGE SCALE GENOMIC DNA]</scope>
    <source>
        <strain evidence="1 2">DSM 103570</strain>
    </source>
</reference>
<accession>A0A7W6MRZ8</accession>
<comment type="caution">
    <text evidence="1">The sequence shown here is derived from an EMBL/GenBank/DDBJ whole genome shotgun (WGS) entry which is preliminary data.</text>
</comment>
<name>A0A7W6MRZ8_9HYPH</name>
<proteinExistence type="predicted"/>
<protein>
    <submittedName>
        <fullName evidence="1">Uncharacterized protein</fullName>
    </submittedName>
</protein>
<keyword evidence="2" id="KW-1185">Reference proteome</keyword>